<evidence type="ECO:0000313" key="4">
    <source>
        <dbReference type="EMBL" id="GAA3810881.1"/>
    </source>
</evidence>
<comment type="caution">
    <text evidence="4">The sequence shown here is derived from an EMBL/GenBank/DDBJ whole genome shotgun (WGS) entry which is preliminary data.</text>
</comment>
<gene>
    <name evidence="4" type="ORF">GCM10022242_11740</name>
</gene>
<name>A0ABP7I6C4_9ACTN</name>
<keyword evidence="5" id="KW-1185">Reference proteome</keyword>
<dbReference type="Pfam" id="PF08338">
    <property type="entry name" value="DUF1731"/>
    <property type="match status" value="1"/>
</dbReference>
<dbReference type="InterPro" id="IPR001509">
    <property type="entry name" value="Epimerase_deHydtase"/>
</dbReference>
<comment type="similarity">
    <text evidence="1">Belongs to the NAD(P)-dependent epimerase/dehydratase family. SDR39U1 subfamily.</text>
</comment>
<dbReference type="Gene3D" id="3.40.50.720">
    <property type="entry name" value="NAD(P)-binding Rossmann-like Domain"/>
    <property type="match status" value="1"/>
</dbReference>
<reference evidence="5" key="1">
    <citation type="journal article" date="2019" name="Int. J. Syst. Evol. Microbiol.">
        <title>The Global Catalogue of Microorganisms (GCM) 10K type strain sequencing project: providing services to taxonomists for standard genome sequencing and annotation.</title>
        <authorList>
            <consortium name="The Broad Institute Genomics Platform"/>
            <consortium name="The Broad Institute Genome Sequencing Center for Infectious Disease"/>
            <person name="Wu L."/>
            <person name="Ma J."/>
        </authorList>
    </citation>
    <scope>NUCLEOTIDE SEQUENCE [LARGE SCALE GENOMIC DNA]</scope>
    <source>
        <strain evidence="5">JCM 16953</strain>
    </source>
</reference>
<accession>A0ABP7I6C4</accession>
<evidence type="ECO:0000256" key="1">
    <source>
        <dbReference type="ARBA" id="ARBA00009353"/>
    </source>
</evidence>
<dbReference type="PANTHER" id="PTHR11092">
    <property type="entry name" value="SUGAR NUCLEOTIDE EPIMERASE RELATED"/>
    <property type="match status" value="1"/>
</dbReference>
<evidence type="ECO:0000259" key="3">
    <source>
        <dbReference type="Pfam" id="PF08338"/>
    </source>
</evidence>
<dbReference type="InterPro" id="IPR010099">
    <property type="entry name" value="SDR39U1"/>
</dbReference>
<dbReference type="InterPro" id="IPR036291">
    <property type="entry name" value="NAD(P)-bd_dom_sf"/>
</dbReference>
<feature type="domain" description="DUF1731" evidence="3">
    <location>
        <begin position="249"/>
        <end position="290"/>
    </location>
</feature>
<evidence type="ECO:0000259" key="2">
    <source>
        <dbReference type="Pfam" id="PF01370"/>
    </source>
</evidence>
<dbReference type="InterPro" id="IPR013549">
    <property type="entry name" value="DUF1731"/>
</dbReference>
<dbReference type="SUPFAM" id="SSF51735">
    <property type="entry name" value="NAD(P)-binding Rossmann-fold domains"/>
    <property type="match status" value="1"/>
</dbReference>
<dbReference type="NCBIfam" id="TIGR01777">
    <property type="entry name" value="yfcH"/>
    <property type="match status" value="1"/>
</dbReference>
<dbReference type="Proteomes" id="UP001501821">
    <property type="component" value="Unassembled WGS sequence"/>
</dbReference>
<dbReference type="RefSeq" id="WP_344773288.1">
    <property type="nucleotide sequence ID" value="NZ_BAABAH010000003.1"/>
</dbReference>
<organism evidence="4 5">
    <name type="scientific">Nocardioides panacisoli</name>
    <dbReference type="NCBI Taxonomy" id="627624"/>
    <lineage>
        <taxon>Bacteria</taxon>
        <taxon>Bacillati</taxon>
        <taxon>Actinomycetota</taxon>
        <taxon>Actinomycetes</taxon>
        <taxon>Propionibacteriales</taxon>
        <taxon>Nocardioidaceae</taxon>
        <taxon>Nocardioides</taxon>
    </lineage>
</organism>
<dbReference type="EMBL" id="BAABAH010000003">
    <property type="protein sequence ID" value="GAA3810881.1"/>
    <property type="molecule type" value="Genomic_DNA"/>
</dbReference>
<dbReference type="PANTHER" id="PTHR11092:SF0">
    <property type="entry name" value="EPIMERASE FAMILY PROTEIN SDR39U1"/>
    <property type="match status" value="1"/>
</dbReference>
<sequence>MALHVVLAGGSGFLGSHLRTELLDRGHRVTSLVRRAAGESESRWDPAAGTVDRDLVGSADVVVNLAGSPTLGNPHSKKWARELRESRVSTTRVLAEAVAAAPHPPAYLAGNAVGWYGDHGDAVLDETADTRGHTLMTSVCRDWQAATTSATEAGGRVCLLRTAPVMDGSNAPLRQLRLLFLAGLGGRVGSGRQWMPMVSLRDWVGAVAFLAEHPSASGPVNISAPRPATNQDLTKTLAAAVRRPALIPVPAPLVKVAAGPISPEALGSVRVVPAALLQLGYEFSDPGVADIVATGLGQRVRS</sequence>
<evidence type="ECO:0000313" key="5">
    <source>
        <dbReference type="Proteomes" id="UP001501821"/>
    </source>
</evidence>
<protein>
    <submittedName>
        <fullName evidence="4">TIGR01777 family oxidoreductase</fullName>
    </submittedName>
</protein>
<dbReference type="Pfam" id="PF01370">
    <property type="entry name" value="Epimerase"/>
    <property type="match status" value="1"/>
</dbReference>
<proteinExistence type="inferred from homology"/>
<feature type="domain" description="NAD-dependent epimerase/dehydratase" evidence="2">
    <location>
        <begin position="5"/>
        <end position="221"/>
    </location>
</feature>